<reference evidence="3" key="1">
    <citation type="submission" date="2023-03" db="EMBL/GenBank/DDBJ databases">
        <title>Massive genome expansion in bonnet fungi (Mycena s.s.) driven by repeated elements and novel gene families across ecological guilds.</title>
        <authorList>
            <consortium name="Lawrence Berkeley National Laboratory"/>
            <person name="Harder C.B."/>
            <person name="Miyauchi S."/>
            <person name="Viragh M."/>
            <person name="Kuo A."/>
            <person name="Thoen E."/>
            <person name="Andreopoulos B."/>
            <person name="Lu D."/>
            <person name="Skrede I."/>
            <person name="Drula E."/>
            <person name="Henrissat B."/>
            <person name="Morin E."/>
            <person name="Kohler A."/>
            <person name="Barry K."/>
            <person name="LaButti K."/>
            <person name="Morin E."/>
            <person name="Salamov A."/>
            <person name="Lipzen A."/>
            <person name="Mereny Z."/>
            <person name="Hegedus B."/>
            <person name="Baldrian P."/>
            <person name="Stursova M."/>
            <person name="Weitz H."/>
            <person name="Taylor A."/>
            <person name="Grigoriev I.V."/>
            <person name="Nagy L.G."/>
            <person name="Martin F."/>
            <person name="Kauserud H."/>
        </authorList>
    </citation>
    <scope>NUCLEOTIDE SEQUENCE</scope>
    <source>
        <strain evidence="3">CBHHK200</strain>
    </source>
</reference>
<feature type="region of interest" description="Disordered" evidence="1">
    <location>
        <begin position="1"/>
        <end position="87"/>
    </location>
</feature>
<dbReference type="Pfam" id="PF20149">
    <property type="entry name" value="DUF6532"/>
    <property type="match status" value="1"/>
</dbReference>
<evidence type="ECO:0000256" key="1">
    <source>
        <dbReference type="SAM" id="MobiDB-lite"/>
    </source>
</evidence>
<organism evidence="3 4">
    <name type="scientific">Mycena alexandri</name>
    <dbReference type="NCBI Taxonomy" id="1745969"/>
    <lineage>
        <taxon>Eukaryota</taxon>
        <taxon>Fungi</taxon>
        <taxon>Dikarya</taxon>
        <taxon>Basidiomycota</taxon>
        <taxon>Agaricomycotina</taxon>
        <taxon>Agaricomycetes</taxon>
        <taxon>Agaricomycetidae</taxon>
        <taxon>Agaricales</taxon>
        <taxon>Marasmiineae</taxon>
        <taxon>Mycenaceae</taxon>
        <taxon>Mycena</taxon>
    </lineage>
</organism>
<gene>
    <name evidence="3" type="ORF">C8F04DRAFT_1139779</name>
</gene>
<sequence length="402" mass="44286">MPPDTDYDINDAEDDEDEAAPAPVDDDEHEITDEDMALPAPVPRKRQNTAAQKSKYAQENPEIRNSKVVHGSKPKKIQSVPESSWPSTARITFPPTGGQIKLLAQNATLQGVVKAAIKRSLYEIAFKEGYTDIAARGAYARRLLRLCAKKDDRGWDIDRRAKADTKFCAQLAPLICARGGNLRTVLRNSAMSKVATHYGLNKPGISPSQIRSIVKQLKENQRFIFPYSAAPVVRPESSEASLPRTEPEPDSVASKPVLTFINDSPFHAPAIVDIIHDGWWNTPKAFGFKHIDELKSNRADRPQEIVPPDPMICLAGANAWAALNTWETGHFVHAKEFSQARLENTYKSLLAVLKEQRSGQSAKSFNRTMHQLYTKVSHLQAGAGSATSGSASNIICLPIDSD</sequence>
<proteinExistence type="predicted"/>
<feature type="domain" description="DUF6532" evidence="2">
    <location>
        <begin position="116"/>
        <end position="354"/>
    </location>
</feature>
<dbReference type="Proteomes" id="UP001218188">
    <property type="component" value="Unassembled WGS sequence"/>
</dbReference>
<name>A0AAD6S6L0_9AGAR</name>
<evidence type="ECO:0000313" key="4">
    <source>
        <dbReference type="Proteomes" id="UP001218188"/>
    </source>
</evidence>
<dbReference type="InterPro" id="IPR045341">
    <property type="entry name" value="DUF6532"/>
</dbReference>
<dbReference type="AlphaFoldDB" id="A0AAD6S6L0"/>
<keyword evidence="4" id="KW-1185">Reference proteome</keyword>
<accession>A0AAD6S6L0</accession>
<evidence type="ECO:0000313" key="3">
    <source>
        <dbReference type="EMBL" id="KAJ7021825.1"/>
    </source>
</evidence>
<dbReference type="EMBL" id="JARJCM010000222">
    <property type="protein sequence ID" value="KAJ7021825.1"/>
    <property type="molecule type" value="Genomic_DNA"/>
</dbReference>
<feature type="compositionally biased region" description="Acidic residues" evidence="1">
    <location>
        <begin position="1"/>
        <end position="36"/>
    </location>
</feature>
<comment type="caution">
    <text evidence="3">The sequence shown here is derived from an EMBL/GenBank/DDBJ whole genome shotgun (WGS) entry which is preliminary data.</text>
</comment>
<protein>
    <recommendedName>
        <fullName evidence="2">DUF6532 domain-containing protein</fullName>
    </recommendedName>
</protein>
<feature type="compositionally biased region" description="Polar residues" evidence="1">
    <location>
        <begin position="48"/>
        <end position="57"/>
    </location>
</feature>
<evidence type="ECO:0000259" key="2">
    <source>
        <dbReference type="Pfam" id="PF20149"/>
    </source>
</evidence>